<dbReference type="RefSeq" id="WP_175238544.1">
    <property type="nucleotide sequence ID" value="NZ_CABWIK020000016.1"/>
</dbReference>
<organism evidence="1 2">
    <name type="scientific">Burkholderia cenocepacia</name>
    <dbReference type="NCBI Taxonomy" id="95486"/>
    <lineage>
        <taxon>Bacteria</taxon>
        <taxon>Pseudomonadati</taxon>
        <taxon>Pseudomonadota</taxon>
        <taxon>Betaproteobacteria</taxon>
        <taxon>Burkholderiales</taxon>
        <taxon>Burkholderiaceae</taxon>
        <taxon>Burkholderia</taxon>
        <taxon>Burkholderia cepacia complex</taxon>
    </lineage>
</organism>
<accession>A0A6J5J9E9</accession>
<protein>
    <submittedName>
        <fullName evidence="1">Uncharacterized protein</fullName>
    </submittedName>
</protein>
<dbReference type="AlphaFoldDB" id="A0A6J5J9E9"/>
<gene>
    <name evidence="1" type="ORF">BCO9919_03149</name>
</gene>
<reference evidence="1 2" key="1">
    <citation type="submission" date="2020-04" db="EMBL/GenBank/DDBJ databases">
        <authorList>
            <person name="Depoorter E."/>
        </authorList>
    </citation>
    <scope>NUCLEOTIDE SEQUENCE [LARGE SCALE GENOMIC DNA]</scope>
    <source>
        <strain evidence="1 2">BCC0132</strain>
    </source>
</reference>
<name>A0A6J5J9E9_9BURK</name>
<proteinExistence type="predicted"/>
<evidence type="ECO:0000313" key="1">
    <source>
        <dbReference type="EMBL" id="CAB3968174.1"/>
    </source>
</evidence>
<dbReference type="EMBL" id="CABWIK020000016">
    <property type="protein sequence ID" value="CAB3968174.1"/>
    <property type="molecule type" value="Genomic_DNA"/>
</dbReference>
<dbReference type="Proteomes" id="UP000494322">
    <property type="component" value="Unassembled WGS sequence"/>
</dbReference>
<sequence>MNANVQSLAFPIGSIPDQVAVSSCDIAELFSAIDAVRELIRSRGPEVSGAVLPQLTAVELLVERIAGL</sequence>
<evidence type="ECO:0000313" key="2">
    <source>
        <dbReference type="Proteomes" id="UP000494322"/>
    </source>
</evidence>